<name>A0A9X9N2C7_NEISU</name>
<organism evidence="1 2">
    <name type="scientific">Neisseria subflava</name>
    <dbReference type="NCBI Taxonomy" id="28449"/>
    <lineage>
        <taxon>Bacteria</taxon>
        <taxon>Pseudomonadati</taxon>
        <taxon>Pseudomonadota</taxon>
        <taxon>Betaproteobacteria</taxon>
        <taxon>Neisseriales</taxon>
        <taxon>Neisseriaceae</taxon>
        <taxon>Neisseria</taxon>
    </lineage>
</organism>
<gene>
    <name evidence="1" type="ORF">KCG54_05505</name>
</gene>
<evidence type="ECO:0000313" key="1">
    <source>
        <dbReference type="EMBL" id="UTG70745.1"/>
    </source>
</evidence>
<evidence type="ECO:0000313" key="2">
    <source>
        <dbReference type="Proteomes" id="UP001057296"/>
    </source>
</evidence>
<sequence>MDGKALDVRKFQFSYTHKLRLLDTDYADEKFDRLEIYFDLLRKEPDKKPYYSKQDLIELIRLAYKHYPVDSITLADGNFDMRSPSSSDYYEGSYAVFPHRGTCAWMIGLPHKIGQSDIPDTAEAIDIDGKNTLVVSNRDEWFTSFNAEHVQKANFLEIALWEKGLLPVF</sequence>
<dbReference type="RefSeq" id="WP_254324898.1">
    <property type="nucleotide sequence ID" value="NZ_CP073115.1"/>
</dbReference>
<dbReference type="Proteomes" id="UP001057296">
    <property type="component" value="Chromosome"/>
</dbReference>
<reference evidence="1" key="1">
    <citation type="submission" date="2021-04" db="EMBL/GenBank/DDBJ databases">
        <title>Characterizing Neisseria spp. as novel respiratory pathobionts in bronchiectasis.</title>
        <authorList>
            <person name="Li L."/>
            <person name="Mac Aogain M."/>
            <person name="Xu T."/>
            <person name="Jaggi T.K."/>
            <person name="Chan L.Y."/>
            <person name="Keir H.R."/>
            <person name="Dicker A.J."/>
            <person name="Qu J."/>
            <person name="Liu Y."/>
            <person name="Chen H.S."/>
            <person name="Koh M.S."/>
            <person name="Ong T.H."/>
            <person name="Lim A.Y.H."/>
            <person name="Abisheganaden J."/>
            <person name="Low T.B."/>
            <person name="Oliver B.G."/>
            <person name="Tan N.S."/>
            <person name="Fang M."/>
            <person name="Chalmers J.D."/>
            <person name="Chotirmall S.H."/>
        </authorList>
    </citation>
    <scope>NUCLEOTIDE SEQUENCE</scope>
    <source>
        <strain evidence="1">TT0077</strain>
    </source>
</reference>
<dbReference type="EMBL" id="CP073115">
    <property type="protein sequence ID" value="UTG70745.1"/>
    <property type="molecule type" value="Genomic_DNA"/>
</dbReference>
<accession>A0A9X9N2C7</accession>
<dbReference type="AlphaFoldDB" id="A0A9X9N2C7"/>
<protein>
    <submittedName>
        <fullName evidence="1">Immunity 52 family protein</fullName>
    </submittedName>
</protein>
<proteinExistence type="predicted"/>